<dbReference type="Proteomes" id="UP000499080">
    <property type="component" value="Unassembled WGS sequence"/>
</dbReference>
<evidence type="ECO:0000313" key="1">
    <source>
        <dbReference type="EMBL" id="GBM79814.1"/>
    </source>
</evidence>
<reference evidence="1 2" key="1">
    <citation type="journal article" date="2019" name="Sci. Rep.">
        <title>Orb-weaving spider Araneus ventricosus genome elucidates the spidroin gene catalogue.</title>
        <authorList>
            <person name="Kono N."/>
            <person name="Nakamura H."/>
            <person name="Ohtoshi R."/>
            <person name="Moran D.A.P."/>
            <person name="Shinohara A."/>
            <person name="Yoshida Y."/>
            <person name="Fujiwara M."/>
            <person name="Mori M."/>
            <person name="Tomita M."/>
            <person name="Arakawa K."/>
        </authorList>
    </citation>
    <scope>NUCLEOTIDE SEQUENCE [LARGE SCALE GENOMIC DNA]</scope>
</reference>
<name>A0A4Y2IQ70_ARAVE</name>
<dbReference type="AlphaFoldDB" id="A0A4Y2IQ70"/>
<keyword evidence="2" id="KW-1185">Reference proteome</keyword>
<sequence>MTCQNQGKRCEIVSHHLSAVLSDTRKTDVHSFWRTKEKQVSDNRSFGDIGRLTLDLADHCRRIQEACLDVTSNGLLVSIARRMQVLKVPIVLPPGDKPGIWLPQVYESKKRGRRI</sequence>
<evidence type="ECO:0000313" key="2">
    <source>
        <dbReference type="Proteomes" id="UP000499080"/>
    </source>
</evidence>
<proteinExistence type="predicted"/>
<dbReference type="EMBL" id="BGPR01002842">
    <property type="protein sequence ID" value="GBM79814.1"/>
    <property type="molecule type" value="Genomic_DNA"/>
</dbReference>
<protein>
    <submittedName>
        <fullName evidence="1">Uncharacterized protein</fullName>
    </submittedName>
</protein>
<gene>
    <name evidence="1" type="ORF">AVEN_113077_1</name>
</gene>
<organism evidence="1 2">
    <name type="scientific">Araneus ventricosus</name>
    <name type="common">Orbweaver spider</name>
    <name type="synonym">Epeira ventricosa</name>
    <dbReference type="NCBI Taxonomy" id="182803"/>
    <lineage>
        <taxon>Eukaryota</taxon>
        <taxon>Metazoa</taxon>
        <taxon>Ecdysozoa</taxon>
        <taxon>Arthropoda</taxon>
        <taxon>Chelicerata</taxon>
        <taxon>Arachnida</taxon>
        <taxon>Araneae</taxon>
        <taxon>Araneomorphae</taxon>
        <taxon>Entelegynae</taxon>
        <taxon>Araneoidea</taxon>
        <taxon>Araneidae</taxon>
        <taxon>Araneus</taxon>
    </lineage>
</organism>
<accession>A0A4Y2IQ70</accession>
<comment type="caution">
    <text evidence="1">The sequence shown here is derived from an EMBL/GenBank/DDBJ whole genome shotgun (WGS) entry which is preliminary data.</text>
</comment>